<keyword evidence="9 12" id="KW-0418">Kinase</keyword>
<dbReference type="GO" id="GO:0005524">
    <property type="term" value="F:ATP binding"/>
    <property type="evidence" value="ECO:0007669"/>
    <property type="project" value="UniProtKB-UniRule"/>
</dbReference>
<dbReference type="AlphaFoldDB" id="A0A8A3S674"/>
<name>A0A8A3S674_9EURY</name>
<evidence type="ECO:0000256" key="1">
    <source>
        <dbReference type="ARBA" id="ARBA00000582"/>
    </source>
</evidence>
<proteinExistence type="inferred from homology"/>
<sequence>MTGKRVVITGVPGVGKTTVIEESMKRLAGEGIPYKAINFGTCMFETAKAEGHVEDRDQMRALDRNVQKELQRLAGKRIGEMEGNIIVDTHASVKTPAGYLPGLPEWVLSELQPDMVVLVEADDDQILMRRMGDESRRRDPEGSRSIAEHQGINRAFAAAYAMMTGCTVQIVRNENYLLDHAVEAMTQILR</sequence>
<evidence type="ECO:0000256" key="2">
    <source>
        <dbReference type="ARBA" id="ARBA00004496"/>
    </source>
</evidence>
<evidence type="ECO:0000256" key="7">
    <source>
        <dbReference type="ARBA" id="ARBA00022679"/>
    </source>
</evidence>
<dbReference type="GeneID" id="76423945"/>
<reference evidence="13" key="1">
    <citation type="journal article" date="2001" name="Int. J. Syst. Evol. Microbiol.">
        <title>Methanofollis aquaemaris sp. nov., a methanogen isolated from an aquaculture fish pond.</title>
        <authorList>
            <person name="Lai M.C."/>
            <person name="Chen S.C."/>
        </authorList>
    </citation>
    <scope>NUCLEOTIDE SEQUENCE</scope>
    <source>
        <strain evidence="13">N2F9704</strain>
    </source>
</reference>
<evidence type="ECO:0000256" key="8">
    <source>
        <dbReference type="ARBA" id="ARBA00022741"/>
    </source>
</evidence>
<evidence type="ECO:0000256" key="12">
    <source>
        <dbReference type="HAMAP-Rule" id="MF_00234"/>
    </source>
</evidence>
<feature type="binding site" evidence="12">
    <location>
        <begin position="10"/>
        <end position="18"/>
    </location>
    <ligand>
        <name>ATP</name>
        <dbReference type="ChEBI" id="CHEBI:30616"/>
    </ligand>
</feature>
<dbReference type="Proteomes" id="UP001042704">
    <property type="component" value="Chromosome"/>
</dbReference>
<dbReference type="Pfam" id="PF13207">
    <property type="entry name" value="AAA_17"/>
    <property type="match status" value="1"/>
</dbReference>
<protein>
    <recommendedName>
        <fullName evidence="5 12">Adenylate kinase</fullName>
        <shortName evidence="12">AK</shortName>
        <ecNumber evidence="4 12">2.7.4.3</ecNumber>
    </recommendedName>
    <alternativeName>
        <fullName evidence="11 12">ATP-AMP transphosphorylase</fullName>
    </alternativeName>
</protein>
<gene>
    <name evidence="12" type="primary">adkA</name>
    <name evidence="13" type="ORF">RJ40_06235</name>
</gene>
<dbReference type="GO" id="GO:0004017">
    <property type="term" value="F:AMP kinase activity"/>
    <property type="evidence" value="ECO:0007669"/>
    <property type="project" value="UniProtKB-UniRule"/>
</dbReference>
<evidence type="ECO:0000256" key="5">
    <source>
        <dbReference type="ARBA" id="ARBA00019926"/>
    </source>
</evidence>
<evidence type="ECO:0000256" key="3">
    <source>
        <dbReference type="ARBA" id="ARBA00007088"/>
    </source>
</evidence>
<keyword evidence="14" id="KW-1185">Reference proteome</keyword>
<dbReference type="KEGG" id="maqe:RJ40_06235"/>
<reference evidence="13" key="2">
    <citation type="submission" date="2019-02" db="EMBL/GenBank/DDBJ databases">
        <authorList>
            <person name="Chen S.-C."/>
            <person name="Chien H.-H."/>
            <person name="Lai M.-C."/>
        </authorList>
    </citation>
    <scope>NUCLEOTIDE SEQUENCE</scope>
    <source>
        <strain evidence="13">N2F9704</strain>
    </source>
</reference>
<dbReference type="InterPro" id="IPR023477">
    <property type="entry name" value="Adenylate_kinase_AdkA"/>
</dbReference>
<dbReference type="EMBL" id="CP036172">
    <property type="protein sequence ID" value="QSZ67124.1"/>
    <property type="molecule type" value="Genomic_DNA"/>
</dbReference>
<accession>A0A8A3S674</accession>
<evidence type="ECO:0000256" key="6">
    <source>
        <dbReference type="ARBA" id="ARBA00022490"/>
    </source>
</evidence>
<keyword evidence="7 12" id="KW-0808">Transferase</keyword>
<keyword evidence="8 12" id="KW-0547">Nucleotide-binding</keyword>
<dbReference type="EC" id="2.7.4.3" evidence="4 12"/>
<dbReference type="Gene3D" id="3.40.50.300">
    <property type="entry name" value="P-loop containing nucleotide triphosphate hydrolases"/>
    <property type="match status" value="1"/>
</dbReference>
<organism evidence="13 14">
    <name type="scientific">Methanofollis aquaemaris</name>
    <dbReference type="NCBI Taxonomy" id="126734"/>
    <lineage>
        <taxon>Archaea</taxon>
        <taxon>Methanobacteriati</taxon>
        <taxon>Methanobacteriota</taxon>
        <taxon>Stenosarchaea group</taxon>
        <taxon>Methanomicrobia</taxon>
        <taxon>Methanomicrobiales</taxon>
        <taxon>Methanomicrobiaceae</taxon>
        <taxon>Methanofollis</taxon>
    </lineage>
</organism>
<dbReference type="NCBIfam" id="NF003122">
    <property type="entry name" value="PRK04040.1"/>
    <property type="match status" value="1"/>
</dbReference>
<keyword evidence="6 12" id="KW-0963">Cytoplasm</keyword>
<comment type="subcellular location">
    <subcellularLocation>
        <location evidence="2 12">Cytoplasm</location>
    </subcellularLocation>
</comment>
<dbReference type="SUPFAM" id="SSF52540">
    <property type="entry name" value="P-loop containing nucleoside triphosphate hydrolases"/>
    <property type="match status" value="1"/>
</dbReference>
<evidence type="ECO:0000256" key="9">
    <source>
        <dbReference type="ARBA" id="ARBA00022777"/>
    </source>
</evidence>
<evidence type="ECO:0000256" key="11">
    <source>
        <dbReference type="ARBA" id="ARBA00033336"/>
    </source>
</evidence>
<dbReference type="InterPro" id="IPR027417">
    <property type="entry name" value="P-loop_NTPase"/>
</dbReference>
<comment type="catalytic activity">
    <reaction evidence="1 12">
        <text>AMP + ATP = 2 ADP</text>
        <dbReference type="Rhea" id="RHEA:12973"/>
        <dbReference type="ChEBI" id="CHEBI:30616"/>
        <dbReference type="ChEBI" id="CHEBI:456215"/>
        <dbReference type="ChEBI" id="CHEBI:456216"/>
        <dbReference type="EC" id="2.7.4.3"/>
    </reaction>
</comment>
<evidence type="ECO:0000313" key="14">
    <source>
        <dbReference type="Proteomes" id="UP001042704"/>
    </source>
</evidence>
<evidence type="ECO:0000256" key="10">
    <source>
        <dbReference type="ARBA" id="ARBA00022840"/>
    </source>
</evidence>
<dbReference type="GO" id="GO:0005737">
    <property type="term" value="C:cytoplasm"/>
    <property type="evidence" value="ECO:0007669"/>
    <property type="project" value="UniProtKB-SubCell"/>
</dbReference>
<evidence type="ECO:0000256" key="4">
    <source>
        <dbReference type="ARBA" id="ARBA00012955"/>
    </source>
</evidence>
<dbReference type="HAMAP" id="MF_00234">
    <property type="entry name" value="Adenylate_kinase_AdkA"/>
    <property type="match status" value="1"/>
</dbReference>
<comment type="similarity">
    <text evidence="3 12">Belongs to the archaeal adenylate kinase family.</text>
</comment>
<dbReference type="RefSeq" id="WP_265582499.1">
    <property type="nucleotide sequence ID" value="NZ_CP036172.1"/>
</dbReference>
<keyword evidence="10 12" id="KW-0067">ATP-binding</keyword>
<evidence type="ECO:0000313" key="13">
    <source>
        <dbReference type="EMBL" id="QSZ67124.1"/>
    </source>
</evidence>